<comment type="subcellular location">
    <subcellularLocation>
        <location evidence="1">Cytoplasm</location>
        <location evidence="1">Cytoskeleton</location>
        <location evidence="1">Spindle</location>
    </subcellularLocation>
</comment>
<reference evidence="10 11" key="2">
    <citation type="submission" date="2016-05" db="EMBL/GenBank/DDBJ databases">
        <title>Lineage-specific infection strategies underlie the spectrum of fungal disease in amphibians.</title>
        <authorList>
            <person name="Cuomo C.A."/>
            <person name="Farrer R.A."/>
            <person name="James T."/>
            <person name="Longcore J."/>
            <person name="Birren B."/>
        </authorList>
    </citation>
    <scope>NUCLEOTIDE SEQUENCE [LARGE SCALE GENOMIC DNA]</scope>
    <source>
        <strain evidence="10 11">JEL423</strain>
    </source>
</reference>
<dbReference type="GO" id="GO:0005874">
    <property type="term" value="C:microtubule"/>
    <property type="evidence" value="ECO:0007669"/>
    <property type="project" value="UniProtKB-KW"/>
</dbReference>
<reference evidence="10 11" key="1">
    <citation type="submission" date="2006-10" db="EMBL/GenBank/DDBJ databases">
        <title>The Genome Sequence of Batrachochytrium dendrobatidis JEL423.</title>
        <authorList>
            <consortium name="The Broad Institute Genome Sequencing Platform"/>
            <person name="Birren B."/>
            <person name="Lander E."/>
            <person name="Galagan J."/>
            <person name="Cuomo C."/>
            <person name="Devon K."/>
            <person name="Jaffe D."/>
            <person name="Butler J."/>
            <person name="Alvarez P."/>
            <person name="Gnerre S."/>
            <person name="Grabherr M."/>
            <person name="Kleber M."/>
            <person name="Mauceli E."/>
            <person name="Brockman W."/>
            <person name="Young S."/>
            <person name="LaButti K."/>
            <person name="Sykes S."/>
            <person name="DeCaprio D."/>
            <person name="Crawford M."/>
            <person name="Koehrsen M."/>
            <person name="Engels R."/>
            <person name="Montgomery P."/>
            <person name="Pearson M."/>
            <person name="Howarth C."/>
            <person name="Larson L."/>
            <person name="White J."/>
            <person name="O'Leary S."/>
            <person name="Kodira C."/>
            <person name="Zeng Q."/>
            <person name="Yandava C."/>
            <person name="Alvarado L."/>
            <person name="Longcore J."/>
            <person name="James T."/>
        </authorList>
    </citation>
    <scope>NUCLEOTIDE SEQUENCE [LARGE SCALE GENOMIC DNA]</scope>
    <source>
        <strain evidence="10 11">JEL423</strain>
    </source>
</reference>
<gene>
    <name evidence="10" type="ORF">BDEG_27390</name>
</gene>
<keyword evidence="3" id="KW-0963">Cytoplasm</keyword>
<organism evidence="10 11">
    <name type="scientific">Batrachochytrium dendrobatidis (strain JEL423)</name>
    <dbReference type="NCBI Taxonomy" id="403673"/>
    <lineage>
        <taxon>Eukaryota</taxon>
        <taxon>Fungi</taxon>
        <taxon>Fungi incertae sedis</taxon>
        <taxon>Chytridiomycota</taxon>
        <taxon>Chytridiomycota incertae sedis</taxon>
        <taxon>Chytridiomycetes</taxon>
        <taxon>Rhizophydiales</taxon>
        <taxon>Rhizophydiales incertae sedis</taxon>
        <taxon>Batrachochytrium</taxon>
    </lineage>
</organism>
<evidence type="ECO:0000256" key="9">
    <source>
        <dbReference type="ARBA" id="ARBA00023306"/>
    </source>
</evidence>
<keyword evidence="7" id="KW-0175">Coiled coil</keyword>
<dbReference type="InterPro" id="IPR026243">
    <property type="entry name" value="HAUS1"/>
</dbReference>
<comment type="similarity">
    <text evidence="2">Belongs to the HAUS1 family.</text>
</comment>
<dbReference type="PANTHER" id="PTHR31570:SF1">
    <property type="entry name" value="HAUS AUGMIN-LIKE COMPLEX SUBUNIT 1"/>
    <property type="match status" value="1"/>
</dbReference>
<dbReference type="GO" id="GO:0051301">
    <property type="term" value="P:cell division"/>
    <property type="evidence" value="ECO:0007669"/>
    <property type="project" value="UniProtKB-KW"/>
</dbReference>
<evidence type="ECO:0000256" key="8">
    <source>
        <dbReference type="ARBA" id="ARBA00023212"/>
    </source>
</evidence>
<keyword evidence="5" id="KW-0493">Microtubule</keyword>
<evidence type="ECO:0000313" key="10">
    <source>
        <dbReference type="EMBL" id="OAJ44125.1"/>
    </source>
</evidence>
<dbReference type="OrthoDB" id="5372507at2759"/>
<protein>
    <submittedName>
        <fullName evidence="10">Uncharacterized protein</fullName>
    </submittedName>
</protein>
<dbReference type="GO" id="GO:0070652">
    <property type="term" value="C:HAUS complex"/>
    <property type="evidence" value="ECO:0007669"/>
    <property type="project" value="InterPro"/>
</dbReference>
<keyword evidence="9" id="KW-0131">Cell cycle</keyword>
<dbReference type="GO" id="GO:0051225">
    <property type="term" value="P:spindle assembly"/>
    <property type="evidence" value="ECO:0007669"/>
    <property type="project" value="InterPro"/>
</dbReference>
<keyword evidence="8" id="KW-0206">Cytoskeleton</keyword>
<keyword evidence="4" id="KW-0132">Cell division</keyword>
<evidence type="ECO:0000256" key="2">
    <source>
        <dbReference type="ARBA" id="ARBA00005479"/>
    </source>
</evidence>
<dbReference type="EMBL" id="DS022311">
    <property type="protein sequence ID" value="OAJ44125.1"/>
    <property type="molecule type" value="Genomic_DNA"/>
</dbReference>
<proteinExistence type="inferred from homology"/>
<evidence type="ECO:0000256" key="1">
    <source>
        <dbReference type="ARBA" id="ARBA00004186"/>
    </source>
</evidence>
<evidence type="ECO:0000256" key="5">
    <source>
        <dbReference type="ARBA" id="ARBA00022701"/>
    </source>
</evidence>
<dbReference type="GO" id="GO:0005819">
    <property type="term" value="C:spindle"/>
    <property type="evidence" value="ECO:0007669"/>
    <property type="project" value="UniProtKB-SubCell"/>
</dbReference>
<evidence type="ECO:0000313" key="11">
    <source>
        <dbReference type="Proteomes" id="UP000077115"/>
    </source>
</evidence>
<dbReference type="VEuPathDB" id="FungiDB:BDEG_27390"/>
<accession>A0A177WWX7</accession>
<dbReference type="AlphaFoldDB" id="A0A177WWX7"/>
<evidence type="ECO:0000256" key="6">
    <source>
        <dbReference type="ARBA" id="ARBA00022776"/>
    </source>
</evidence>
<name>A0A177WWX7_BATDL</name>
<dbReference type="GO" id="GO:0005829">
    <property type="term" value="C:cytosol"/>
    <property type="evidence" value="ECO:0007669"/>
    <property type="project" value="TreeGrafter"/>
</dbReference>
<dbReference type="PANTHER" id="PTHR31570">
    <property type="entry name" value="HAUS AUGMIN-LIKE COMPLEX SUBUNIT 1"/>
    <property type="match status" value="1"/>
</dbReference>
<evidence type="ECO:0000256" key="4">
    <source>
        <dbReference type="ARBA" id="ARBA00022618"/>
    </source>
</evidence>
<evidence type="ECO:0000256" key="3">
    <source>
        <dbReference type="ARBA" id="ARBA00022490"/>
    </source>
</evidence>
<sequence>MVSKWSQNKNMLESKRIDYMTRLDEMQDISDTVHNLIPNDLQVLDNQTQLAAQKTNTMAHRLESLQHLPPDILLAQLKLDQLKEKVRQRNLVRHELMTAALIANTSVPGSSN</sequence>
<evidence type="ECO:0000256" key="7">
    <source>
        <dbReference type="ARBA" id="ARBA00023054"/>
    </source>
</evidence>
<dbReference type="Proteomes" id="UP000077115">
    <property type="component" value="Unassembled WGS sequence"/>
</dbReference>
<keyword evidence="6" id="KW-0498">Mitosis</keyword>